<dbReference type="EMBL" id="CP041186">
    <property type="protein sequence ID" value="QDG49929.1"/>
    <property type="molecule type" value="Genomic_DNA"/>
</dbReference>
<evidence type="ECO:0000313" key="5">
    <source>
        <dbReference type="EMBL" id="QDG49929.1"/>
    </source>
</evidence>
<gene>
    <name evidence="5" type="ORF">FIV42_03990</name>
</gene>
<evidence type="ECO:0000256" key="2">
    <source>
        <dbReference type="ARBA" id="ARBA00022679"/>
    </source>
</evidence>
<dbReference type="InterPro" id="IPR028098">
    <property type="entry name" value="Glyco_trans_4-like_N"/>
</dbReference>
<keyword evidence="6" id="KW-1185">Reference proteome</keyword>
<dbReference type="PANTHER" id="PTHR12526:SF510">
    <property type="entry name" value="D-INOSITOL 3-PHOSPHATE GLYCOSYLTRANSFERASE"/>
    <property type="match status" value="1"/>
</dbReference>
<dbReference type="Pfam" id="PF00534">
    <property type="entry name" value="Glycos_transf_1"/>
    <property type="match status" value="1"/>
</dbReference>
<dbReference type="Gene3D" id="3.40.50.2000">
    <property type="entry name" value="Glycogen Phosphorylase B"/>
    <property type="match status" value="2"/>
</dbReference>
<dbReference type="GO" id="GO:0016757">
    <property type="term" value="F:glycosyltransferase activity"/>
    <property type="evidence" value="ECO:0007669"/>
    <property type="project" value="UniProtKB-KW"/>
</dbReference>
<dbReference type="AlphaFoldDB" id="A0A4Y6PP97"/>
<dbReference type="Pfam" id="PF13439">
    <property type="entry name" value="Glyco_transf_4"/>
    <property type="match status" value="1"/>
</dbReference>
<reference evidence="5 6" key="1">
    <citation type="submission" date="2019-06" db="EMBL/GenBank/DDBJ databases">
        <title>Persicimonas caeni gen. nov., sp. nov., a predatory bacterium isolated from solar saltern.</title>
        <authorList>
            <person name="Wang S."/>
        </authorList>
    </citation>
    <scope>NUCLEOTIDE SEQUENCE [LARGE SCALE GENOMIC DNA]</scope>
    <source>
        <strain evidence="5 6">YN101</strain>
    </source>
</reference>
<dbReference type="RefSeq" id="WP_141196426.1">
    <property type="nucleotide sequence ID" value="NZ_CP041186.1"/>
</dbReference>
<dbReference type="PANTHER" id="PTHR12526">
    <property type="entry name" value="GLYCOSYLTRANSFERASE"/>
    <property type="match status" value="1"/>
</dbReference>
<dbReference type="SUPFAM" id="SSF53756">
    <property type="entry name" value="UDP-Glycosyltransferase/glycogen phosphorylase"/>
    <property type="match status" value="1"/>
</dbReference>
<accession>A0A4Y6PP97</accession>
<protein>
    <submittedName>
        <fullName evidence="5">Glycosyltransferase</fullName>
    </submittedName>
</protein>
<sequence>MDVAILGPSHPWRGGIAHHTASLYRALQREGHRPQVFNFAQLYPELFFPGKTQRDESESAFAVPAPQIYRPLDPLSWARVGKQLVETRPDRLVLQWWHPFFAPGYTAVSAAAKLAGAEVVMLCHNVEPHEQTPLDRALLQIAYALPDRFVVQSEAERDKLAARIGERRPITVAAHPRYEAFSELDADQTPAEAKRSYGVSAEHLILFFGLVRPYKGLDLLIDAAAKLDPALDWEVLIAGEIYGSEDDYRRQIAARGLEERVHLQNRYVANEEVPRLFRAADVCVLPYRHATGSGVANVALACGTPVVMSRLPTLEQAFSDAPVEWFEPGDVEDLRRAIEQALEQDPSNESTESGSGWKELVDALLFSP</sequence>
<dbReference type="InterPro" id="IPR001296">
    <property type="entry name" value="Glyco_trans_1"/>
</dbReference>
<dbReference type="OrthoDB" id="9790710at2"/>
<evidence type="ECO:0000256" key="1">
    <source>
        <dbReference type="ARBA" id="ARBA00022676"/>
    </source>
</evidence>
<accession>A0A5B8XZU2</accession>
<evidence type="ECO:0000259" key="3">
    <source>
        <dbReference type="Pfam" id="PF00534"/>
    </source>
</evidence>
<keyword evidence="1" id="KW-0328">Glycosyltransferase</keyword>
<name>A0A4Y6PP97_PERCE</name>
<evidence type="ECO:0000259" key="4">
    <source>
        <dbReference type="Pfam" id="PF13439"/>
    </source>
</evidence>
<dbReference type="Proteomes" id="UP000315995">
    <property type="component" value="Chromosome"/>
</dbReference>
<keyword evidence="2 5" id="KW-0808">Transferase</keyword>
<feature type="domain" description="Glycosyltransferase subfamily 4-like N-terminal" evidence="4">
    <location>
        <begin position="14"/>
        <end position="172"/>
    </location>
</feature>
<organism evidence="5 6">
    <name type="scientific">Persicimonas caeni</name>
    <dbReference type="NCBI Taxonomy" id="2292766"/>
    <lineage>
        <taxon>Bacteria</taxon>
        <taxon>Deltaproteobacteria</taxon>
        <taxon>Bradymonadales</taxon>
        <taxon>Bradymonadaceae</taxon>
        <taxon>Persicimonas</taxon>
    </lineage>
</organism>
<feature type="domain" description="Glycosyl transferase family 1" evidence="3">
    <location>
        <begin position="201"/>
        <end position="349"/>
    </location>
</feature>
<evidence type="ECO:0000313" key="6">
    <source>
        <dbReference type="Proteomes" id="UP000315995"/>
    </source>
</evidence>
<proteinExistence type="predicted"/>